<feature type="domain" description="Gram-positive cocci surface proteins LPxTG" evidence="3">
    <location>
        <begin position="282"/>
        <end position="318"/>
    </location>
</feature>
<organism evidence="4">
    <name type="scientific">freshwater metagenome</name>
    <dbReference type="NCBI Taxonomy" id="449393"/>
    <lineage>
        <taxon>unclassified sequences</taxon>
        <taxon>metagenomes</taxon>
        <taxon>ecological metagenomes</taxon>
    </lineage>
</organism>
<feature type="transmembrane region" description="Helical" evidence="2">
    <location>
        <begin position="289"/>
        <end position="313"/>
    </location>
</feature>
<dbReference type="EMBL" id="CAEZTD010000171">
    <property type="protein sequence ID" value="CAB4574516.1"/>
    <property type="molecule type" value="Genomic_DNA"/>
</dbReference>
<sequence length="318" mass="33273">MKRRTLRWVATSAIVAAAIAAAPSAALAAGPYTMPTDQSVYIIDQAGRGVFETKSDGASTKLDVQVGFTDIQTGAYNPVDKKIYIVDNVTFRLGSIDLTGGSFTDIGEVTYGSHSLENAYGLVVKTDGSGRFLGYDNDESNWGVWDLDLTTGVLTNPVWLNGATFDDPYGYAIDPVTGKEYFDTDDDTIVEFNPVSGLVSAAVGTLASNPDGYPLWDGKFDTNGVLWVMLADCCAGEYSGELYSWKAGDANLTLQGVANTGSIEPSGPVVVGLSTAAIKGTLPDTGASVMLFGALSVSGVALVGLGFAGVIVARRRKA</sequence>
<evidence type="ECO:0000313" key="4">
    <source>
        <dbReference type="EMBL" id="CAB4574516.1"/>
    </source>
</evidence>
<name>A0A6J6EF50_9ZZZZ</name>
<dbReference type="AlphaFoldDB" id="A0A6J6EF50"/>
<protein>
    <submittedName>
        <fullName evidence="4">Unannotated protein</fullName>
    </submittedName>
</protein>
<accession>A0A6J6EF50</accession>
<dbReference type="SUPFAM" id="SSF63829">
    <property type="entry name" value="Calcium-dependent phosphotriesterase"/>
    <property type="match status" value="1"/>
</dbReference>
<keyword evidence="2" id="KW-0472">Membrane</keyword>
<evidence type="ECO:0000256" key="2">
    <source>
        <dbReference type="SAM" id="Phobius"/>
    </source>
</evidence>
<gene>
    <name evidence="4" type="ORF">UFOPK1591_01497</name>
</gene>
<dbReference type="InterPro" id="IPR019931">
    <property type="entry name" value="LPXTG_anchor"/>
</dbReference>
<proteinExistence type="predicted"/>
<keyword evidence="1" id="KW-0964">Secreted</keyword>
<evidence type="ECO:0000259" key="3">
    <source>
        <dbReference type="PROSITE" id="PS50847"/>
    </source>
</evidence>
<reference evidence="4" key="1">
    <citation type="submission" date="2020-05" db="EMBL/GenBank/DDBJ databases">
        <authorList>
            <person name="Chiriac C."/>
            <person name="Salcher M."/>
            <person name="Ghai R."/>
            <person name="Kavagutti S V."/>
        </authorList>
    </citation>
    <scope>NUCLEOTIDE SEQUENCE</scope>
</reference>
<evidence type="ECO:0000256" key="1">
    <source>
        <dbReference type="ARBA" id="ARBA00022525"/>
    </source>
</evidence>
<keyword evidence="2" id="KW-1133">Transmembrane helix</keyword>
<keyword evidence="2" id="KW-0812">Transmembrane</keyword>
<dbReference type="PROSITE" id="PS50847">
    <property type="entry name" value="GRAM_POS_ANCHORING"/>
    <property type="match status" value="1"/>
</dbReference>